<dbReference type="OrthoDB" id="2143113at2759"/>
<sequence>MVNYRYLNNYRDNNINNIFLRRSNKFSVKKEEDLNDYFKNNIITTIGNKPKYSFLKNILEIKSCNLLNCKLVLNGNEVEFENGKLITTTEAVNNDVDIKILKELIEAETKEIREMIVLPLTLNANLSTLGYIMDVELLKIVSFYDKNNIERFSKYLISKFKEFNDSDDDYNPIYPSFPGETIDPSSIYLYYSQWLHYLDHSPDYDKKSLIPKSYQWGMKKLDQEEESNSNFLSEISVGDSNEKKLKIISYGDEEEFCQSMMVLMQSSENFVEKDANDIDIFMGNVIDHEKYIPKPIRNLENLAHVTNSYLNYFRGKNLPFNTIYSWFSHFNISYDEVLIIALAFSNHFNVASDLKKYRKFEYLGDTHQKILMKFLNDCSGTHRYNEFLKKKKVWSRLCGTIYTDNFMKEYPELVKDLLRISKEDVFNFISINRSRKYIDFDEDKEEGSGNNSSRGNLDDLYKKEIEKALKSNSEFLSSATFKSCNLLSSIISMNGTDYEFENGKLLLDEEEEEEDEEQTNEKENENNSKSKEELFMKPLKSLMNKATKLIRQKLNIVLSLNENISKLGFCMDIPLLKKIAVYDEYEIEEIYQLIVRALQKLTNFKIDYKPPYSDFPRDHLSIELTYKSYCKWLLSLELLNYDPNMIPTNYRTQFEQYHDAEVIENELKNTKLKTLSIGHKDEFYQMMIHLMSASEAISKEDIMDLHSFIKYEENRLKYIPEMIPNKENLANIIYRLVLYCMTESPPLETILPYYTNVNDVLRLALVMSGNQASDLGRSVKFKSFKNSERRILMTLLNNCRNRYEDFMKYKNMWERFCERVHPSKFKNLYPDLINDLLGSYRILGTPEHKKIRMEYRFYLSLYELDDRFKEYKEKVRVSDLFNISEHQAFLKKFNSIETMPKDIREYIHQYLLTIAGVAYSNLLVIINNNFLNNSNCIYWDSEKRKNMVKKNYEMVYEGLPEILIHHNETILPTLRRELLEKRIQELQPFILKLNKQNLQYKKERPTFNSQWTEFMVNQQINEAAHLLSQKPGVYLRHLDELITKSQNEEEIKEIITFLEKVAQKASVKVLLSVMGYFQNRIGKKMNMRAFLIKSNDNSKSNNKKERGRNGHGNSSIKSSIYYTDKVKEPLREELCHQIIKIIDEALLQKFKDKSPFHGVYISPELQKMYIPFDLRNASKGLENYTKGSRLDLSFKNITQEEKEQMVKDAEIALEKKQAEEKQMYDKKKKHEIDLINLKSRISKKEKEIETKSKAINTQNKSKKEIKQILKQLNKELEKDRRIETRCRKDFNTASVKWENLEKQVQKLEKDLEDKRNCPIGVSYKSIRLFTLGFSKLILEIYDEDYNMMALITKNSDSDYGTSYQKQYHLFFGEEWSTVYADIDIDTILEQKGRYIMVNIGSGCCSSQFGWMEREFVHSDEPFEPSTVRQTIQLNYQGEASPIVLDCKTREFIWLDYSFPQKYYEKFVIAYHRYKKMMRHLNANNYQPDDVYSEEKIMTTTDNYNKLLALNSKIKKSIFYYFMEPIRLSIADLIQIHIQARGGKYLEKEEDLRDEDTAFYPYMPYIKKEKVHYINCNQLEVLLSDYMN</sequence>
<dbReference type="EMBL" id="MCOG01000206">
    <property type="protein sequence ID" value="ORY25979.1"/>
    <property type="molecule type" value="Genomic_DNA"/>
</dbReference>
<feature type="region of interest" description="Disordered" evidence="2">
    <location>
        <begin position="1093"/>
        <end position="1115"/>
    </location>
</feature>
<protein>
    <submittedName>
        <fullName evidence="3">Uncharacterized protein</fullName>
    </submittedName>
</protein>
<dbReference type="Proteomes" id="UP000193920">
    <property type="component" value="Unassembled WGS sequence"/>
</dbReference>
<evidence type="ECO:0000313" key="3">
    <source>
        <dbReference type="EMBL" id="ORY25979.1"/>
    </source>
</evidence>
<accession>A0A1Y2ATV5</accession>
<evidence type="ECO:0000256" key="2">
    <source>
        <dbReference type="SAM" id="MobiDB-lite"/>
    </source>
</evidence>
<feature type="coiled-coil region" evidence="1">
    <location>
        <begin position="1199"/>
        <end position="1317"/>
    </location>
</feature>
<keyword evidence="1" id="KW-0175">Coiled coil</keyword>
<feature type="compositionally biased region" description="Acidic residues" evidence="2">
    <location>
        <begin position="509"/>
        <end position="518"/>
    </location>
</feature>
<reference evidence="3 4" key="1">
    <citation type="submission" date="2016-08" db="EMBL/GenBank/DDBJ databases">
        <title>A Parts List for Fungal Cellulosomes Revealed by Comparative Genomics.</title>
        <authorList>
            <consortium name="DOE Joint Genome Institute"/>
            <person name="Haitjema C.H."/>
            <person name="Gilmore S.P."/>
            <person name="Henske J.K."/>
            <person name="Solomon K.V."/>
            <person name="De Groot R."/>
            <person name="Kuo A."/>
            <person name="Mondo S.J."/>
            <person name="Salamov A.A."/>
            <person name="Labutti K."/>
            <person name="Zhao Z."/>
            <person name="Chiniquy J."/>
            <person name="Barry K."/>
            <person name="Brewer H.M."/>
            <person name="Purvine S.O."/>
            <person name="Wright A.T."/>
            <person name="Boxma B."/>
            <person name="Van Alen T."/>
            <person name="Hackstein J.H."/>
            <person name="Baker S.E."/>
            <person name="Grigoriev I.V."/>
            <person name="O'Malley M.A."/>
        </authorList>
    </citation>
    <scope>NUCLEOTIDE SEQUENCE [LARGE SCALE GENOMIC DNA]</scope>
    <source>
        <strain evidence="3 4">G1</strain>
    </source>
</reference>
<feature type="region of interest" description="Disordered" evidence="2">
    <location>
        <begin position="509"/>
        <end position="530"/>
    </location>
</feature>
<comment type="caution">
    <text evidence="3">The sequence shown here is derived from an EMBL/GenBank/DDBJ whole genome shotgun (WGS) entry which is preliminary data.</text>
</comment>
<evidence type="ECO:0000256" key="1">
    <source>
        <dbReference type="SAM" id="Coils"/>
    </source>
</evidence>
<name>A0A1Y2ATV5_9FUNG</name>
<organism evidence="3 4">
    <name type="scientific">Neocallimastix californiae</name>
    <dbReference type="NCBI Taxonomy" id="1754190"/>
    <lineage>
        <taxon>Eukaryota</taxon>
        <taxon>Fungi</taxon>
        <taxon>Fungi incertae sedis</taxon>
        <taxon>Chytridiomycota</taxon>
        <taxon>Chytridiomycota incertae sedis</taxon>
        <taxon>Neocallimastigomycetes</taxon>
        <taxon>Neocallimastigales</taxon>
        <taxon>Neocallimastigaceae</taxon>
        <taxon>Neocallimastix</taxon>
    </lineage>
</organism>
<feature type="compositionally biased region" description="Basic and acidic residues" evidence="2">
    <location>
        <begin position="519"/>
        <end position="530"/>
    </location>
</feature>
<gene>
    <name evidence="3" type="ORF">LY90DRAFT_674701</name>
</gene>
<keyword evidence="4" id="KW-1185">Reference proteome</keyword>
<proteinExistence type="predicted"/>
<evidence type="ECO:0000313" key="4">
    <source>
        <dbReference type="Proteomes" id="UP000193920"/>
    </source>
</evidence>